<dbReference type="InterPro" id="IPR002307">
    <property type="entry name" value="Tyr-tRNA-ligase"/>
</dbReference>
<dbReference type="Gene3D" id="1.10.240.10">
    <property type="entry name" value="Tyrosyl-Transfer RNA Synthetase"/>
    <property type="match status" value="1"/>
</dbReference>
<comment type="catalytic activity">
    <reaction evidence="7 8">
        <text>tRNA(Tyr) + L-tyrosine + ATP = L-tyrosyl-tRNA(Tyr) + AMP + diphosphate + H(+)</text>
        <dbReference type="Rhea" id="RHEA:10220"/>
        <dbReference type="Rhea" id="RHEA-COMP:9706"/>
        <dbReference type="Rhea" id="RHEA-COMP:9707"/>
        <dbReference type="ChEBI" id="CHEBI:15378"/>
        <dbReference type="ChEBI" id="CHEBI:30616"/>
        <dbReference type="ChEBI" id="CHEBI:33019"/>
        <dbReference type="ChEBI" id="CHEBI:58315"/>
        <dbReference type="ChEBI" id="CHEBI:78442"/>
        <dbReference type="ChEBI" id="CHEBI:78536"/>
        <dbReference type="ChEBI" id="CHEBI:456215"/>
        <dbReference type="EC" id="6.1.1.1"/>
    </reaction>
</comment>
<dbReference type="CDD" id="cd00805">
    <property type="entry name" value="TyrRS_core"/>
    <property type="match status" value="1"/>
</dbReference>
<dbReference type="InterPro" id="IPR014729">
    <property type="entry name" value="Rossmann-like_a/b/a_fold"/>
</dbReference>
<evidence type="ECO:0000256" key="2">
    <source>
        <dbReference type="ARBA" id="ARBA00022741"/>
    </source>
</evidence>
<dbReference type="GO" id="GO:0005829">
    <property type="term" value="C:cytosol"/>
    <property type="evidence" value="ECO:0007669"/>
    <property type="project" value="TreeGrafter"/>
</dbReference>
<dbReference type="PANTHER" id="PTHR11766:SF0">
    <property type="entry name" value="TYROSINE--TRNA LIGASE, MITOCHONDRIAL"/>
    <property type="match status" value="1"/>
</dbReference>
<comment type="caution">
    <text evidence="10">The sequence shown here is derived from an EMBL/GenBank/DDBJ whole genome shotgun (WGS) entry which is preliminary data.</text>
</comment>
<dbReference type="HAMAP" id="MF_02006">
    <property type="entry name" value="Tyr_tRNA_synth_type1"/>
    <property type="match status" value="1"/>
</dbReference>
<dbReference type="PRINTS" id="PR01040">
    <property type="entry name" value="TRNASYNTHTYR"/>
</dbReference>
<dbReference type="GO" id="GO:0006437">
    <property type="term" value="P:tyrosyl-tRNA aminoacylation"/>
    <property type="evidence" value="ECO:0007669"/>
    <property type="project" value="UniProtKB-UniRule"/>
</dbReference>
<evidence type="ECO:0000259" key="9">
    <source>
        <dbReference type="Pfam" id="PF22421"/>
    </source>
</evidence>
<protein>
    <recommendedName>
        <fullName evidence="8">Tyrosine--tRNA ligase</fullName>
        <ecNumber evidence="8">6.1.1.1</ecNumber>
    </recommendedName>
    <alternativeName>
        <fullName evidence="8">Tyrosyl-tRNA synthetase</fullName>
        <shortName evidence="8">TyrRS</shortName>
    </alternativeName>
</protein>
<dbReference type="EMBL" id="PUUG01000046">
    <property type="protein sequence ID" value="PQP79543.1"/>
    <property type="molecule type" value="Genomic_DNA"/>
</dbReference>
<feature type="domain" description="Tyrosine--tRNA ligase SYY-like C-terminal" evidence="9">
    <location>
        <begin position="338"/>
        <end position="412"/>
    </location>
</feature>
<feature type="binding site" evidence="8">
    <location>
        <position position="233"/>
    </location>
    <ligand>
        <name>ATP</name>
        <dbReference type="ChEBI" id="CHEBI:30616"/>
    </ligand>
</feature>
<comment type="function">
    <text evidence="8">Catalyzes the attachment of tyrosine to tRNA(Tyr) in a two-step reaction: tyrosine is first activated by ATP to form Tyr-AMP and then transferred to the acceptor end of tRNA(Tyr).</text>
</comment>
<dbReference type="PROSITE" id="PS00178">
    <property type="entry name" value="AA_TRNA_LIGASE_I"/>
    <property type="match status" value="1"/>
</dbReference>
<dbReference type="InterPro" id="IPR002305">
    <property type="entry name" value="aa-tRNA-synth_Ic"/>
</dbReference>
<dbReference type="SUPFAM" id="SSF55174">
    <property type="entry name" value="Alpha-L RNA-binding motif"/>
    <property type="match status" value="1"/>
</dbReference>
<comment type="subcellular location">
    <subcellularLocation>
        <location evidence="8">Cytoplasm</location>
    </subcellularLocation>
</comment>
<keyword evidence="11" id="KW-1185">Reference proteome</keyword>
<dbReference type="GO" id="GO:0004831">
    <property type="term" value="F:tyrosine-tRNA ligase activity"/>
    <property type="evidence" value="ECO:0007669"/>
    <property type="project" value="UniProtKB-UniRule"/>
</dbReference>
<evidence type="ECO:0000313" key="11">
    <source>
        <dbReference type="Proteomes" id="UP000238672"/>
    </source>
</evidence>
<accession>A0A2S8NU81</accession>
<evidence type="ECO:0000256" key="8">
    <source>
        <dbReference type="HAMAP-Rule" id="MF_02006"/>
    </source>
</evidence>
<feature type="binding site" evidence="8">
    <location>
        <position position="166"/>
    </location>
    <ligand>
        <name>L-tyrosine</name>
        <dbReference type="ChEBI" id="CHEBI:58315"/>
    </ligand>
</feature>
<name>A0A2S8NU81_9MOLU</name>
<organism evidence="10 11">
    <name type="scientific">Candidatus Phytoplasma phoenicium</name>
    <dbReference type="NCBI Taxonomy" id="198422"/>
    <lineage>
        <taxon>Bacteria</taxon>
        <taxon>Bacillati</taxon>
        <taxon>Mycoplasmatota</taxon>
        <taxon>Mollicutes</taxon>
        <taxon>Acholeplasmatales</taxon>
        <taxon>Acholeplasmataceae</taxon>
        <taxon>Candidatus Phytoplasma</taxon>
        <taxon>16SrIX (Pigeon pea witches'-broom group)</taxon>
    </lineage>
</organism>
<keyword evidence="5 8" id="KW-0648">Protein biosynthesis</keyword>
<evidence type="ECO:0000256" key="1">
    <source>
        <dbReference type="ARBA" id="ARBA00022598"/>
    </source>
</evidence>
<comment type="subunit">
    <text evidence="8">Homodimer.</text>
</comment>
<dbReference type="InterPro" id="IPR024107">
    <property type="entry name" value="Tyr-tRNA-ligase_bac_1"/>
</dbReference>
<evidence type="ECO:0000256" key="7">
    <source>
        <dbReference type="ARBA" id="ARBA00048248"/>
    </source>
</evidence>
<dbReference type="EC" id="6.1.1.1" evidence="8"/>
<comment type="similarity">
    <text evidence="8">Belongs to the class-I aminoacyl-tRNA synthetase family. TyrS type 1 subfamily.</text>
</comment>
<proteinExistence type="inferred from homology"/>
<feature type="short sequence motif" description="'KMSKS' region" evidence="8">
    <location>
        <begin position="230"/>
        <end position="234"/>
    </location>
</feature>
<keyword evidence="3 8" id="KW-0067">ATP-binding</keyword>
<keyword evidence="2 8" id="KW-0547">Nucleotide-binding</keyword>
<dbReference type="Gene3D" id="3.10.290.10">
    <property type="entry name" value="RNA-binding S4 domain"/>
    <property type="match status" value="1"/>
</dbReference>
<feature type="short sequence motif" description="'HIGH' region" evidence="8">
    <location>
        <begin position="39"/>
        <end position="48"/>
    </location>
</feature>
<feature type="binding site" evidence="8">
    <location>
        <position position="34"/>
    </location>
    <ligand>
        <name>L-tyrosine</name>
        <dbReference type="ChEBI" id="CHEBI:58315"/>
    </ligand>
</feature>
<evidence type="ECO:0000256" key="5">
    <source>
        <dbReference type="ARBA" id="ARBA00022917"/>
    </source>
</evidence>
<sequence length="418" mass="48732">MSLFKELKWRNLIKECNNEQKLENLLDKEVIKFYCGFDPTAPSLTIGHLVQIITILLLSKKKHIPFILIGGATGLIGDPKEDANERTLLSQDVILHNLCQLKKQFKKLLPCTNVHFVNNYEWISQMNLINFFRDYGKLFNVNYMIRKDKIAKRLEQKGISYTEFSYMIFQALDFYQLYKKYNIKLQFGGSDQWGNITSGLELISKIEKISTKNEVIGMSIPLLLNRQGIKFGKSEKQTLWLDEKLTRPYEIYQYLFNTSDSEVINYLKNLTLLEIEKIKDLQKEQQKQPKARPSQKALANFVINFLHGEIIAQECQQVNNILFHKTKSQITKEEFLLLTKHLPSIKTSQSICITDVLQKTKLATSKNEARRLIAAQSIAIGKQKINQIDFCLTREQAFFQKYILLTKKNKFHVLLCFQ</sequence>
<dbReference type="NCBIfam" id="TIGR00234">
    <property type="entry name" value="tyrS"/>
    <property type="match status" value="1"/>
</dbReference>
<evidence type="ECO:0000256" key="3">
    <source>
        <dbReference type="ARBA" id="ARBA00022840"/>
    </source>
</evidence>
<dbReference type="Pfam" id="PF00579">
    <property type="entry name" value="tRNA-synt_1b"/>
    <property type="match status" value="1"/>
</dbReference>
<keyword evidence="1 8" id="KW-0436">Ligase</keyword>
<keyword evidence="8" id="KW-0963">Cytoplasm</keyword>
<evidence type="ECO:0000256" key="4">
    <source>
        <dbReference type="ARBA" id="ARBA00022884"/>
    </source>
</evidence>
<dbReference type="GO" id="GO:0005524">
    <property type="term" value="F:ATP binding"/>
    <property type="evidence" value="ECO:0007669"/>
    <property type="project" value="UniProtKB-UniRule"/>
</dbReference>
<feature type="binding site" evidence="8">
    <location>
        <position position="170"/>
    </location>
    <ligand>
        <name>L-tyrosine</name>
        <dbReference type="ChEBI" id="CHEBI:58315"/>
    </ligand>
</feature>
<dbReference type="InterPro" id="IPR024088">
    <property type="entry name" value="Tyr-tRNA-ligase_bac-type"/>
</dbReference>
<dbReference type="InterPro" id="IPR036986">
    <property type="entry name" value="S4_RNA-bd_sf"/>
</dbReference>
<dbReference type="Pfam" id="PF22421">
    <property type="entry name" value="SYY_C-terminal"/>
    <property type="match status" value="1"/>
</dbReference>
<evidence type="ECO:0000313" key="10">
    <source>
        <dbReference type="EMBL" id="PQP79543.1"/>
    </source>
</evidence>
<dbReference type="AlphaFoldDB" id="A0A2S8NU81"/>
<dbReference type="SUPFAM" id="SSF52374">
    <property type="entry name" value="Nucleotidylyl transferase"/>
    <property type="match status" value="1"/>
</dbReference>
<dbReference type="InterPro" id="IPR054608">
    <property type="entry name" value="SYY-like_C"/>
</dbReference>
<reference evidence="10 11" key="1">
    <citation type="submission" date="2018-02" db="EMBL/GenBank/DDBJ databases">
        <title>Metagenomics reveals mixed infection of spiroplasma and phytoplasma in chicory.</title>
        <authorList>
            <person name="Polano C."/>
            <person name="Moruzzi S."/>
            <person name="Ermacora P."/>
            <person name="Ferrini F."/>
            <person name="Martini M."/>
            <person name="Firrao G."/>
        </authorList>
    </citation>
    <scope>NUCLEOTIDE SEQUENCE [LARGE SCALE GENOMIC DNA]</scope>
    <source>
        <strain evidence="10 11">ChiP</strain>
    </source>
</reference>
<evidence type="ECO:0000256" key="6">
    <source>
        <dbReference type="ARBA" id="ARBA00023146"/>
    </source>
</evidence>
<dbReference type="Proteomes" id="UP000238672">
    <property type="component" value="Unassembled WGS sequence"/>
</dbReference>
<dbReference type="PANTHER" id="PTHR11766">
    <property type="entry name" value="TYROSYL-TRNA SYNTHETASE"/>
    <property type="match status" value="1"/>
</dbReference>
<dbReference type="Gene3D" id="3.40.50.620">
    <property type="entry name" value="HUPs"/>
    <property type="match status" value="1"/>
</dbReference>
<keyword evidence="4" id="KW-0694">RNA-binding</keyword>
<dbReference type="InterPro" id="IPR001412">
    <property type="entry name" value="aa-tRNA-synth_I_CS"/>
</dbReference>
<dbReference type="GO" id="GO:0003723">
    <property type="term" value="F:RNA binding"/>
    <property type="evidence" value="ECO:0007669"/>
    <property type="project" value="UniProtKB-KW"/>
</dbReference>
<gene>
    <name evidence="8" type="primary">tyrS</name>
    <name evidence="10" type="ORF">C6B37_01605</name>
</gene>
<dbReference type="FunFam" id="1.10.240.10:FF:000001">
    <property type="entry name" value="Tyrosine--tRNA ligase"/>
    <property type="match status" value="1"/>
</dbReference>
<keyword evidence="6 8" id="KW-0030">Aminoacyl-tRNA synthetase</keyword>